<accession>A0AAJ5C1G3</accession>
<gene>
    <name evidence="3" type="ORF">SAMEA4412673_03130</name>
</gene>
<dbReference type="PROSITE" id="PS51352">
    <property type="entry name" value="THIOREDOXIN_2"/>
    <property type="match status" value="1"/>
</dbReference>
<dbReference type="EMBL" id="LT906468">
    <property type="protein sequence ID" value="SNV54802.1"/>
    <property type="molecule type" value="Genomic_DNA"/>
</dbReference>
<sequence>MKRFILILFLLPTVLFAQEKGIKFSNNLNWAEVKEKAKAENKYIMMDCYTSWCVPCKIMEQQVFTDSKIGEFSNQNYVSVQVQFDDDPEANEVKKEWMKLSKEFDKNYQVDGYPCYLFFNPNGEIVHKAYGKREISNFLNLLQKVPNPDFQYYTLRKKYEENKQDKTILKKLLNASMEAEPEDKQDLIKAYLSQKPAIETKAEAQVIMDLTRSSQDIGFPILLNQAKKIDSLLGETAAEDLYRGIINFEDAANKLGRKSPMGYYILTSNPDWSVFQDTLVAKYPNHSTELLDFIKLNFYKNGLLMHDYVPALKAYIQKYDQTISDRMKMEYVGVFAKKSKETELIKELLTWSRDAFEKSEDVENLSNYALLSYKVGEKEKGISLMEKAITKAEENQLYDLNENLDLMKKGENIL</sequence>
<dbReference type="KEGG" id="smiz:4412673_03130"/>
<dbReference type="PROSITE" id="PS00194">
    <property type="entry name" value="THIOREDOXIN_1"/>
    <property type="match status" value="1"/>
</dbReference>
<dbReference type="InterPro" id="IPR013766">
    <property type="entry name" value="Thioredoxin_domain"/>
</dbReference>
<keyword evidence="1" id="KW-0676">Redox-active center</keyword>
<organism evidence="3 4">
    <name type="scientific">Sphingobacterium mizutaii</name>
    <dbReference type="NCBI Taxonomy" id="1010"/>
    <lineage>
        <taxon>Bacteria</taxon>
        <taxon>Pseudomonadati</taxon>
        <taxon>Bacteroidota</taxon>
        <taxon>Sphingobacteriia</taxon>
        <taxon>Sphingobacteriales</taxon>
        <taxon>Sphingobacteriaceae</taxon>
        <taxon>Sphingobacterium</taxon>
    </lineage>
</organism>
<evidence type="ECO:0000256" key="1">
    <source>
        <dbReference type="ARBA" id="ARBA00023284"/>
    </source>
</evidence>
<reference evidence="3 4" key="1">
    <citation type="submission" date="2017-06" db="EMBL/GenBank/DDBJ databases">
        <authorList>
            <consortium name="Pathogen Informatics"/>
        </authorList>
    </citation>
    <scope>NUCLEOTIDE SEQUENCE [LARGE SCALE GENOMIC DNA]</scope>
    <source>
        <strain evidence="3 4">NCTC12149</strain>
    </source>
</reference>
<dbReference type="RefSeq" id="WP_093098437.1">
    <property type="nucleotide sequence ID" value="NZ_FNGK01000002.1"/>
</dbReference>
<evidence type="ECO:0000313" key="3">
    <source>
        <dbReference type="EMBL" id="SNV54802.1"/>
    </source>
</evidence>
<dbReference type="InterPro" id="IPR017937">
    <property type="entry name" value="Thioredoxin_CS"/>
</dbReference>
<proteinExistence type="predicted"/>
<dbReference type="AlphaFoldDB" id="A0AAJ5C1G3"/>
<protein>
    <submittedName>
        <fullName evidence="3">Thiol:disulfide interchange protein</fullName>
    </submittedName>
</protein>
<dbReference type="PANTHER" id="PTHR42899">
    <property type="entry name" value="SPERMATOGENESIS-ASSOCIATED PROTEIN 20"/>
    <property type="match status" value="1"/>
</dbReference>
<dbReference type="InterPro" id="IPR024705">
    <property type="entry name" value="Ssp411"/>
</dbReference>
<dbReference type="Proteomes" id="UP000215355">
    <property type="component" value="Chromosome 1"/>
</dbReference>
<evidence type="ECO:0000313" key="4">
    <source>
        <dbReference type="Proteomes" id="UP000215355"/>
    </source>
</evidence>
<name>A0AAJ5C1G3_9SPHI</name>
<dbReference type="PANTHER" id="PTHR42899:SF1">
    <property type="entry name" value="SPERMATOGENESIS-ASSOCIATED PROTEIN 20"/>
    <property type="match status" value="1"/>
</dbReference>
<dbReference type="Pfam" id="PF03190">
    <property type="entry name" value="Thioredox_DsbH"/>
    <property type="match status" value="1"/>
</dbReference>
<dbReference type="SUPFAM" id="SSF52833">
    <property type="entry name" value="Thioredoxin-like"/>
    <property type="match status" value="1"/>
</dbReference>
<dbReference type="Gene3D" id="3.40.30.10">
    <property type="entry name" value="Glutaredoxin"/>
    <property type="match status" value="1"/>
</dbReference>
<feature type="domain" description="Thioredoxin" evidence="2">
    <location>
        <begin position="15"/>
        <end position="147"/>
    </location>
</feature>
<dbReference type="InterPro" id="IPR036249">
    <property type="entry name" value="Thioredoxin-like_sf"/>
</dbReference>
<dbReference type="InterPro" id="IPR004879">
    <property type="entry name" value="Ssp411-like_TRX"/>
</dbReference>
<evidence type="ECO:0000259" key="2">
    <source>
        <dbReference type="PROSITE" id="PS51352"/>
    </source>
</evidence>